<comment type="caution">
    <text evidence="1">The sequence shown here is derived from an EMBL/GenBank/DDBJ whole genome shotgun (WGS) entry which is preliminary data.</text>
</comment>
<dbReference type="Proteomes" id="UP000807785">
    <property type="component" value="Unassembled WGS sequence"/>
</dbReference>
<dbReference type="GO" id="GO:0005524">
    <property type="term" value="F:ATP binding"/>
    <property type="evidence" value="ECO:0007669"/>
    <property type="project" value="InterPro"/>
</dbReference>
<evidence type="ECO:0000313" key="2">
    <source>
        <dbReference type="Proteomes" id="UP000807785"/>
    </source>
</evidence>
<dbReference type="SUPFAM" id="SSF56059">
    <property type="entry name" value="Glutathione synthetase ATP-binding domain-like"/>
    <property type="match status" value="1"/>
</dbReference>
<reference evidence="1" key="1">
    <citation type="submission" date="2020-10" db="EMBL/GenBank/DDBJ databases">
        <title>Connecting structure to function with the recovery of over 1000 high-quality activated sludge metagenome-assembled genomes encoding full-length rRNA genes using long-read sequencing.</title>
        <authorList>
            <person name="Singleton C.M."/>
            <person name="Petriglieri F."/>
            <person name="Kristensen J.M."/>
            <person name="Kirkegaard R.H."/>
            <person name="Michaelsen T.Y."/>
            <person name="Andersen M.H."/>
            <person name="Karst S.M."/>
            <person name="Dueholm M.S."/>
            <person name="Nielsen P.H."/>
            <person name="Albertsen M."/>
        </authorList>
    </citation>
    <scope>NUCLEOTIDE SEQUENCE</scope>
    <source>
        <strain evidence="1">Bjer_18-Q3-R1-45_BAT3C.347</strain>
    </source>
</reference>
<gene>
    <name evidence="1" type="ORF">IPH26_03515</name>
</gene>
<dbReference type="EMBL" id="JADJEV010000001">
    <property type="protein sequence ID" value="MBK6972050.1"/>
    <property type="molecule type" value="Genomic_DNA"/>
</dbReference>
<evidence type="ECO:0000313" key="1">
    <source>
        <dbReference type="EMBL" id="MBK6972050.1"/>
    </source>
</evidence>
<organism evidence="1 2">
    <name type="scientific">Candidatus Methylophosphatis roskildensis</name>
    <dbReference type="NCBI Taxonomy" id="2899263"/>
    <lineage>
        <taxon>Bacteria</taxon>
        <taxon>Pseudomonadati</taxon>
        <taxon>Pseudomonadota</taxon>
        <taxon>Betaproteobacteria</taxon>
        <taxon>Nitrosomonadales</taxon>
        <taxon>Sterolibacteriaceae</taxon>
        <taxon>Candidatus Methylophosphatis</taxon>
    </lineage>
</organism>
<dbReference type="AlphaFoldDB" id="A0A9D7E347"/>
<dbReference type="InterPro" id="IPR013815">
    <property type="entry name" value="ATP_grasp_subdomain_1"/>
</dbReference>
<dbReference type="Gene3D" id="3.30.1490.20">
    <property type="entry name" value="ATP-grasp fold, A domain"/>
    <property type="match status" value="1"/>
</dbReference>
<sequence length="130" mass="14492">MPSPNARAASEAAADAVMHTGLQLRDYRARHHGKRMTATMTTRMQNVFSIGRKAVPPEPVAETMGFKACNPLAHMVRIGLPVPQAFVLGTAMRGTHRAHPQKFRERLRGLLESQMERPRSGMRPGVRRRA</sequence>
<name>A0A9D7E347_9PROT</name>
<protein>
    <submittedName>
        <fullName evidence="1">Uncharacterized protein</fullName>
    </submittedName>
</protein>
<proteinExistence type="predicted"/>
<accession>A0A9D7E347</accession>